<protein>
    <submittedName>
        <fullName evidence="6">S-DNA-T family DNA segregation ATPase FtsK/SpoIIIE</fullName>
    </submittedName>
</protein>
<dbReference type="RefSeq" id="WP_142260739.1">
    <property type="nucleotide sequence ID" value="NZ_BMPV01000005.1"/>
</dbReference>
<reference evidence="6 7" key="1">
    <citation type="submission" date="2019-06" db="EMBL/GenBank/DDBJ databases">
        <title>Sequencing the genomes of 1000 actinobacteria strains.</title>
        <authorList>
            <person name="Klenk H.-P."/>
        </authorList>
    </citation>
    <scope>NUCLEOTIDE SEQUENCE [LARGE SCALE GENOMIC DNA]</scope>
    <source>
        <strain evidence="6 7">DSM 43186</strain>
    </source>
</reference>
<evidence type="ECO:0000313" key="7">
    <source>
        <dbReference type="Proteomes" id="UP000319213"/>
    </source>
</evidence>
<evidence type="ECO:0000313" key="6">
    <source>
        <dbReference type="EMBL" id="TQM76933.1"/>
    </source>
</evidence>
<dbReference type="OrthoDB" id="9807790at2"/>
<feature type="binding site" evidence="3">
    <location>
        <begin position="1033"/>
        <end position="1040"/>
    </location>
    <ligand>
        <name>ATP</name>
        <dbReference type="ChEBI" id="CHEBI:30616"/>
    </ligand>
</feature>
<feature type="coiled-coil region" evidence="4">
    <location>
        <begin position="303"/>
        <end position="330"/>
    </location>
</feature>
<keyword evidence="7" id="KW-1185">Reference proteome</keyword>
<dbReference type="EMBL" id="VFPQ01000001">
    <property type="protein sequence ID" value="TQM76933.1"/>
    <property type="molecule type" value="Genomic_DNA"/>
</dbReference>
<dbReference type="InterPro" id="IPR003593">
    <property type="entry name" value="AAA+_ATPase"/>
</dbReference>
<dbReference type="PROSITE" id="PS50901">
    <property type="entry name" value="FTSK"/>
    <property type="match status" value="2"/>
</dbReference>
<dbReference type="GO" id="GO:0005524">
    <property type="term" value="F:ATP binding"/>
    <property type="evidence" value="ECO:0007669"/>
    <property type="project" value="UniProtKB-UniRule"/>
</dbReference>
<organism evidence="6 7">
    <name type="scientific">Thermopolyspora flexuosa</name>
    <dbReference type="NCBI Taxonomy" id="103836"/>
    <lineage>
        <taxon>Bacteria</taxon>
        <taxon>Bacillati</taxon>
        <taxon>Actinomycetota</taxon>
        <taxon>Actinomycetes</taxon>
        <taxon>Streptosporangiales</taxon>
        <taxon>Streptosporangiaceae</taxon>
        <taxon>Thermopolyspora</taxon>
    </lineage>
</organism>
<dbReference type="InterPro" id="IPR050206">
    <property type="entry name" value="FtsK/SpoIIIE/SftA"/>
</dbReference>
<keyword evidence="2 3" id="KW-0067">ATP-binding</keyword>
<dbReference type="CDD" id="cd01127">
    <property type="entry name" value="TrwB_TraG_TraD_VirD4"/>
    <property type="match status" value="1"/>
</dbReference>
<dbReference type="PANTHER" id="PTHR22683">
    <property type="entry name" value="SPORULATION PROTEIN RELATED"/>
    <property type="match status" value="1"/>
</dbReference>
<dbReference type="InterPro" id="IPR027417">
    <property type="entry name" value="P-loop_NTPase"/>
</dbReference>
<dbReference type="Gene3D" id="2.60.200.20">
    <property type="match status" value="1"/>
</dbReference>
<proteinExistence type="predicted"/>
<dbReference type="CDD" id="cd00060">
    <property type="entry name" value="FHA"/>
    <property type="match status" value="1"/>
</dbReference>
<comment type="caution">
    <text evidence="6">The sequence shown here is derived from an EMBL/GenBank/DDBJ whole genome shotgun (WGS) entry which is preliminary data.</text>
</comment>
<keyword evidence="4" id="KW-0175">Coiled coil</keyword>
<feature type="binding site" evidence="3">
    <location>
        <begin position="704"/>
        <end position="711"/>
    </location>
    <ligand>
        <name>ATP</name>
        <dbReference type="ChEBI" id="CHEBI:30616"/>
    </ligand>
</feature>
<feature type="domain" description="FtsK" evidence="5">
    <location>
        <begin position="1016"/>
        <end position="1206"/>
    </location>
</feature>
<name>A0A543J275_9ACTN</name>
<dbReference type="InterPro" id="IPR008984">
    <property type="entry name" value="SMAD_FHA_dom_sf"/>
</dbReference>
<keyword evidence="1 3" id="KW-0547">Nucleotide-binding</keyword>
<dbReference type="InterPro" id="IPR002543">
    <property type="entry name" value="FtsK_dom"/>
</dbReference>
<evidence type="ECO:0000256" key="1">
    <source>
        <dbReference type="ARBA" id="ARBA00022741"/>
    </source>
</evidence>
<dbReference type="SMART" id="SM00382">
    <property type="entry name" value="AAA"/>
    <property type="match status" value="3"/>
</dbReference>
<dbReference type="Proteomes" id="UP000319213">
    <property type="component" value="Unassembled WGS sequence"/>
</dbReference>
<evidence type="ECO:0000256" key="3">
    <source>
        <dbReference type="PROSITE-ProRule" id="PRU00289"/>
    </source>
</evidence>
<dbReference type="Gene3D" id="3.40.50.300">
    <property type="entry name" value="P-loop containing nucleotide triphosphate hydrolases"/>
    <property type="match status" value="4"/>
</dbReference>
<sequence>MRISLTALTPNGAHDVVVTGDDGTTVGVLAEALVERLTGHAQHVPMPQYGQGPVPVVPQQRPGAAGYPQRPPVELWVNGRRLDPAAPVTRVLRDGDVVAFDPAGAAATWRHEPTGVVEVRISSGPGAGTVHRLGFGPATLGSDRGCTMPVADPHMAPHVATVYVTAQNVTIEPVPGVAVTLDGEPITEPVHWPIGGVLISGSSVFTLRPPEAPDAHLTPMPDGGLAYNRPPRLSGPSRTKTIEVPAEPRRPENYRLQLLSSMVFAVGGVVMAVVLKQPWFLLMTLLTPLSMIAQWWSDRRYGRKRYRQALKEYRQRQAAFAEEVERLRQADQAERRSECPDPAEVLLTAIGPRRRLWERRIHDADTLHLRLGLADLHSRIEFTAERGTYSSDPKELPPVPVSHAVPVTVPLPQVGVLGITGMRQVSRALARWLVAQAAALHSPRDLEIVVLSADAEAAQSWNWVRWLPHCAPHEGEDCVALVGTDPDSTARRISELLNKINERRAAQSRSLGPFGGLDGGGQGAANPFAQGYATQRPYNVLVVLDGARVLRGMPGMPQVLQFGPTVGVYAICVDDDQRLLPEECTTVAACMFEKPGFVRLYGGRVVDELPPDTEVVADQVSVPWCDRTARAMGPLRDVSRDDADSVIPNSARLLDLLGMPDPRPEQIHAYWRRGRTTRVPIGVGAEGMFTIDLRLDGPHGLVAGTTGAGKSELLQSLIASLAVANRPDEMTFVLIDYKGGSAFKDCAKLPHTVGMVSDLDGHLTERALESLAAELKRREHMLLRANAKDIEDYNDLRDAGEPLEPMPRLVLVIDEFAAMVQELPDFMVGLVDIARRGRSLGVHLILATQRPAGVVTPEIAANTNLRISLRVTSAQESTDVINAPNAVSISKDTPGRCYVRSGASSLHLVQSARIGGRRPGAASARPDPVHVVPVGWQHLGMPLPAPPEDDEDDSTMVTDLAVLVDAISAAARQLGIDRQRSPWLPPLPDQVTLRELPMEHPTRLPFGLADIPAEQRRAVECFDLSGGHLLVCGASRSGRSTVLRAIAGSVGVHTSPRDVHLYAVDCGNNALLPLVRMPHTGAVVGRDSPDRLSRLTDRLLEEISRRQQILAAQGFADVTEQRAAVPPEQRMPYLLVLFDRWEGFVAAFENYDNGRLVDQWLQILQEGSGAGVKVVMTGDRSTLVGRVSTQFDDRLVLKLTDAMDYTYVGMKTKDVPEHFPPGRGFRATTGLREVQVALLTDDPAGTAQVAALHEIARMARERVGDIPRPLRPFRVDALPPVIDLAEALRLDDEPVPADAVVFGVGGDALGLRYFRAEEHGPGIVVAGPPKSGRSTALCTMATWLLGRGYEVALITPRRSPLRDLAGRPGVLGSFTADDPVDAVRKAVAGAGRHVLLIDDLELLGNDSELAEWVTEYVGELRDTGNLVIGAGSVDDLDSMYRGPVVAMKKSRNGLLLRPTSTGQGDLLGVRLPRSVASGAGPVGRGLFVVGGQWEQIQVARV</sequence>
<feature type="domain" description="FtsK" evidence="5">
    <location>
        <begin position="685"/>
        <end position="878"/>
    </location>
</feature>
<dbReference type="Pfam" id="PF01580">
    <property type="entry name" value="FtsK_SpoIIIE"/>
    <property type="match status" value="2"/>
</dbReference>
<gene>
    <name evidence="6" type="ORF">FHX40_3685</name>
</gene>
<dbReference type="SUPFAM" id="SSF52540">
    <property type="entry name" value="P-loop containing nucleoside triphosphate hydrolases"/>
    <property type="match status" value="3"/>
</dbReference>
<evidence type="ECO:0000256" key="4">
    <source>
        <dbReference type="SAM" id="Coils"/>
    </source>
</evidence>
<accession>A0A543J275</accession>
<dbReference type="PANTHER" id="PTHR22683:SF1">
    <property type="entry name" value="TYPE VII SECRETION SYSTEM PROTEIN ESSC"/>
    <property type="match status" value="1"/>
</dbReference>
<dbReference type="SUPFAM" id="SSF49879">
    <property type="entry name" value="SMAD/FHA domain"/>
    <property type="match status" value="1"/>
</dbReference>
<evidence type="ECO:0000256" key="2">
    <source>
        <dbReference type="ARBA" id="ARBA00022840"/>
    </source>
</evidence>
<dbReference type="GO" id="GO:0003677">
    <property type="term" value="F:DNA binding"/>
    <property type="evidence" value="ECO:0007669"/>
    <property type="project" value="InterPro"/>
</dbReference>
<evidence type="ECO:0000259" key="5">
    <source>
        <dbReference type="PROSITE" id="PS50901"/>
    </source>
</evidence>